<evidence type="ECO:0000313" key="3">
    <source>
        <dbReference type="RefSeq" id="XP_008052317.2"/>
    </source>
</evidence>
<organism evidence="2 3">
    <name type="scientific">Carlito syrichta</name>
    <name type="common">Philippine tarsier</name>
    <name type="synonym">Tarsius syrichta</name>
    <dbReference type="NCBI Taxonomy" id="1868482"/>
    <lineage>
        <taxon>Eukaryota</taxon>
        <taxon>Metazoa</taxon>
        <taxon>Chordata</taxon>
        <taxon>Craniata</taxon>
        <taxon>Vertebrata</taxon>
        <taxon>Euteleostomi</taxon>
        <taxon>Mammalia</taxon>
        <taxon>Eutheria</taxon>
        <taxon>Euarchontoglires</taxon>
        <taxon>Primates</taxon>
        <taxon>Haplorrhini</taxon>
        <taxon>Tarsiiformes</taxon>
        <taxon>Tarsiidae</taxon>
        <taxon>Carlito</taxon>
    </lineage>
</organism>
<feature type="region of interest" description="Disordered" evidence="1">
    <location>
        <begin position="152"/>
        <end position="181"/>
    </location>
</feature>
<gene>
    <name evidence="3" type="primary">LOC103256224</name>
</gene>
<evidence type="ECO:0000313" key="2">
    <source>
        <dbReference type="Proteomes" id="UP000189704"/>
    </source>
</evidence>
<proteinExistence type="predicted"/>
<dbReference type="AlphaFoldDB" id="A0A1U7TH60"/>
<dbReference type="RefSeq" id="XP_008052317.2">
    <property type="nucleotide sequence ID" value="XM_008054126.2"/>
</dbReference>
<protein>
    <submittedName>
        <fullName evidence="3">Tubulin polyglutamylase TTLL5-like</fullName>
    </submittedName>
</protein>
<dbReference type="Proteomes" id="UP000189704">
    <property type="component" value="Unplaced"/>
</dbReference>
<reference evidence="3" key="1">
    <citation type="submission" date="2025-08" db="UniProtKB">
        <authorList>
            <consortium name="RefSeq"/>
        </authorList>
    </citation>
    <scope>IDENTIFICATION</scope>
</reference>
<feature type="region of interest" description="Disordered" evidence="1">
    <location>
        <begin position="1"/>
        <end position="25"/>
    </location>
</feature>
<dbReference type="OrthoDB" id="2016263at2759"/>
<accession>A0A1U7TH60</accession>
<name>A0A1U7TH60_CARSF</name>
<dbReference type="GeneID" id="103256224"/>
<dbReference type="KEGG" id="csyr:103256224"/>
<sequence length="231" mass="24950">MVEEVKIKPPKQQQATEIHSDKLSRFTTSAEKEAKLAYTNSSSTPFSVPATLLQKIPNTHLPSAAASDLSQGTGHLSALYQIPPVIPTVPHQPTVLLNTVSDNASPSIHPGTQNIPSPADLPRCRSGSYTIGPFSSFQSAAHIYSQKLSRPSSAKAAGSYHPNKHHSGLAKTQKEGEDSSLYSKRYSQSMVTAELQRLAEKQAARQYSPSSHINLLTQQVWTSGGPKRIQG</sequence>
<keyword evidence="2" id="KW-1185">Reference proteome</keyword>
<evidence type="ECO:0000256" key="1">
    <source>
        <dbReference type="SAM" id="MobiDB-lite"/>
    </source>
</evidence>